<keyword evidence="1" id="KW-0346">Stress response</keyword>
<dbReference type="EMBL" id="CP038488">
    <property type="protein sequence ID" value="QFZ28973.1"/>
    <property type="molecule type" value="Genomic_DNA"/>
</dbReference>
<evidence type="ECO:0000313" key="2">
    <source>
        <dbReference type="Proteomes" id="UP000326582"/>
    </source>
</evidence>
<organism evidence="1 2">
    <name type="scientific">Clavispora lusitaniae</name>
    <name type="common">Candida lusitaniae</name>
    <dbReference type="NCBI Taxonomy" id="36911"/>
    <lineage>
        <taxon>Eukaryota</taxon>
        <taxon>Fungi</taxon>
        <taxon>Dikarya</taxon>
        <taxon>Ascomycota</taxon>
        <taxon>Saccharomycotina</taxon>
        <taxon>Pichiomycetes</taxon>
        <taxon>Metschnikowiaceae</taxon>
        <taxon>Clavispora</taxon>
    </lineage>
</organism>
<gene>
    <name evidence="1" type="ORF">EJF14_50193</name>
</gene>
<accession>A0ACD0WPB1</accession>
<name>A0ACD0WPB1_CLALS</name>
<protein>
    <submittedName>
        <fullName evidence="1">Heat shock transcription factor</fullName>
    </submittedName>
</protein>
<dbReference type="Proteomes" id="UP000326582">
    <property type="component" value="Chromosome 5"/>
</dbReference>
<reference evidence="2" key="1">
    <citation type="journal article" date="2019" name="MBio">
        <title>Comparative genomics for the elucidation of multidrug resistance (MDR) in Candida lusitaniae.</title>
        <authorList>
            <person name="Kannan A."/>
            <person name="Asner S.A."/>
            <person name="Trachsel E."/>
            <person name="Kelly S."/>
            <person name="Parker J."/>
            <person name="Sanglard D."/>
        </authorList>
    </citation>
    <scope>NUCLEOTIDE SEQUENCE [LARGE SCALE GENOMIC DNA]</scope>
    <source>
        <strain evidence="2">P1</strain>
    </source>
</reference>
<proteinExistence type="predicted"/>
<sequence length="619" mass="70909">MSNLTDLDPSPGDGDIHVINRAHQFPNEDSAPHTENADTPNFIHSLDLPPSLSTSNNLFDEFSTHENQEQNSRQDIPNSTEYNPNLTDIHNNPSDDSEKPLTSALTRFPSNLPPLPPLSESIIAKDIPLPSNPILPEYVSNGVMNSNRPQALLGSIQKKKKEQQGPKTRPAFVMKIWSMVNDNANHEYIRWNEDGESFQVVHREEFMKKILPKYFKHNNFASFVRQLNMYGWHKVQDINSGSLKEERGQEEILQFKNPYFIKGREDLLDNIVRNKAGNQENESLDLSNINFQLIINELDQIKLNQMAIIEDMRRMRSDNQTLWNESFATRERHQKQAQTLDKIMKFLAAVYGNTAGKIFEVENGPLDSNYNNHVSAYTNPPKQNFSSPAQSPQTYSQPAPISKPRLMLMDQAYQKTPTSDTKSPSISTARDSSVEEIIRNNGNFQPAPNDPTTNVNKIYQQIMNHEPSAPSPRHFFPELNSPYPVSPGPQFLRMPTPTQEQHTDTLQGLEQNIYKQGQALSQVQDWIQTLANRQQQQQQQLQQRRSPTMPSQETDLDDFDVNEFLNNNSVNPSTPSQSYNSTNDVAVPDDYQPENHNKRVIEEVQDNKEGRQRKRTRRQ</sequence>
<evidence type="ECO:0000313" key="1">
    <source>
        <dbReference type="EMBL" id="QFZ28973.1"/>
    </source>
</evidence>
<keyword evidence="2" id="KW-1185">Reference proteome</keyword>